<evidence type="ECO:0000313" key="5">
    <source>
        <dbReference type="Proteomes" id="UP000199579"/>
    </source>
</evidence>
<dbReference type="AlphaFoldDB" id="A0A1I4H9A6"/>
<dbReference type="Gene3D" id="3.40.50.300">
    <property type="entry name" value="P-loop containing nucleotide triphosphate hydrolases"/>
    <property type="match status" value="1"/>
</dbReference>
<evidence type="ECO:0000313" key="3">
    <source>
        <dbReference type="EMBL" id="SFL38243.1"/>
    </source>
</evidence>
<evidence type="ECO:0000259" key="1">
    <source>
        <dbReference type="SMART" id="SM00382"/>
    </source>
</evidence>
<evidence type="ECO:0000313" key="4">
    <source>
        <dbReference type="Proteomes" id="UP000198861"/>
    </source>
</evidence>
<organism evidence="3 5">
    <name type="scientific">Azotobacter beijerinckii</name>
    <dbReference type="NCBI Taxonomy" id="170623"/>
    <lineage>
        <taxon>Bacteria</taxon>
        <taxon>Pseudomonadati</taxon>
        <taxon>Pseudomonadota</taxon>
        <taxon>Gammaproteobacteria</taxon>
        <taxon>Pseudomonadales</taxon>
        <taxon>Pseudomonadaceae</taxon>
        <taxon>Azotobacter</taxon>
    </lineage>
</organism>
<dbReference type="InterPro" id="IPR027417">
    <property type="entry name" value="P-loop_NTPase"/>
</dbReference>
<dbReference type="GO" id="GO:0006260">
    <property type="term" value="P:DNA replication"/>
    <property type="evidence" value="ECO:0007669"/>
    <property type="project" value="TreeGrafter"/>
</dbReference>
<dbReference type="Proteomes" id="UP000198861">
    <property type="component" value="Unassembled WGS sequence"/>
</dbReference>
<dbReference type="PANTHER" id="PTHR30050">
    <property type="entry name" value="CHROMOSOMAL REPLICATION INITIATOR PROTEIN DNAA"/>
    <property type="match status" value="1"/>
</dbReference>
<dbReference type="SUPFAM" id="SSF52540">
    <property type="entry name" value="P-loop containing nucleoside triphosphate hydrolases"/>
    <property type="match status" value="1"/>
</dbReference>
<dbReference type="InterPro" id="IPR003593">
    <property type="entry name" value="AAA+_ATPase"/>
</dbReference>
<dbReference type="Proteomes" id="UP000199579">
    <property type="component" value="Unassembled WGS sequence"/>
</dbReference>
<dbReference type="SMART" id="SM00382">
    <property type="entry name" value="AAA"/>
    <property type="match status" value="1"/>
</dbReference>
<dbReference type="EMBL" id="FOKJ01000108">
    <property type="protein sequence ID" value="SFB60167.1"/>
    <property type="molecule type" value="Genomic_DNA"/>
</dbReference>
<dbReference type="Pfam" id="PF01695">
    <property type="entry name" value="IstB_IS21"/>
    <property type="match status" value="1"/>
</dbReference>
<dbReference type="EMBL" id="FOSX01000109">
    <property type="protein sequence ID" value="SFL38243.1"/>
    <property type="molecule type" value="Genomic_DNA"/>
</dbReference>
<reference evidence="3 5" key="2">
    <citation type="submission" date="2016-10" db="EMBL/GenBank/DDBJ databases">
        <authorList>
            <person name="de Groot N.N."/>
        </authorList>
    </citation>
    <scope>NUCLEOTIDE SEQUENCE [LARGE SCALE GENOMIC DNA]</scope>
    <source>
        <strain evidence="3 5">DSM 381</strain>
    </source>
</reference>
<dbReference type="InterPro" id="IPR002611">
    <property type="entry name" value="IstB_ATP-bd"/>
</dbReference>
<evidence type="ECO:0000313" key="2">
    <source>
        <dbReference type="EMBL" id="SFB60167.1"/>
    </source>
</evidence>
<gene>
    <name evidence="2" type="ORF">SAMN04244571_04171</name>
    <name evidence="3" type="ORF">SAMN04244574_04146</name>
</gene>
<name>A0A1I4H9A6_9GAMM</name>
<dbReference type="RefSeq" id="WP_090943770.1">
    <property type="nucleotide sequence ID" value="NZ_FOKJ01000108.1"/>
</dbReference>
<dbReference type="GO" id="GO:0005524">
    <property type="term" value="F:ATP binding"/>
    <property type="evidence" value="ECO:0007669"/>
    <property type="project" value="InterPro"/>
</dbReference>
<sequence length="259" mass="28425">MPSDVKNHLSGIERRLGVVGKEHAKCKVHGDYIAVIRESGERTGCPNCREKERAEEERLRKLEQFVCAHRSRAKIPRRFEGKTFADYSAKAEGQRKALEICAGYAADFGDHLKAGRCMLMLGKVGTGKTHLAVAIANFLIHERGISAIYRTVGGIIDEIRSTYDGGKGGEAEIMKILVGSDLLVLDEVGATKATDFELATLFRIINGRYEQCLPTIIVSNLGPKELPAALGERCVDRLRENGGILVPFDWESARSGVKA</sequence>
<feature type="domain" description="AAA+ ATPase" evidence="1">
    <location>
        <begin position="114"/>
        <end position="245"/>
    </location>
</feature>
<proteinExistence type="predicted"/>
<protein>
    <submittedName>
        <fullName evidence="3">DNA replication protein DnaC</fullName>
    </submittedName>
</protein>
<reference evidence="2 4" key="1">
    <citation type="submission" date="2016-10" db="EMBL/GenBank/DDBJ databases">
        <authorList>
            <person name="Varghese N."/>
            <person name="Submissions S."/>
        </authorList>
    </citation>
    <scope>NUCLEOTIDE SEQUENCE [LARGE SCALE GENOMIC DNA]</scope>
    <source>
        <strain evidence="2 4">DSM 282</strain>
    </source>
</reference>
<keyword evidence="4" id="KW-1185">Reference proteome</keyword>
<dbReference type="CDD" id="cd00009">
    <property type="entry name" value="AAA"/>
    <property type="match status" value="1"/>
</dbReference>
<dbReference type="PANTHER" id="PTHR30050:SF4">
    <property type="entry name" value="ATP-BINDING PROTEIN RV3427C IN INSERTION SEQUENCE-RELATED"/>
    <property type="match status" value="1"/>
</dbReference>
<accession>A0A1I4H9A6</accession>